<comment type="caution">
    <text evidence="3">The sequence shown here is derived from an EMBL/GenBank/DDBJ whole genome shotgun (WGS) entry which is preliminary data.</text>
</comment>
<gene>
    <name evidence="3" type="ORF">GCM10011489_23510</name>
</gene>
<organism evidence="3 4">
    <name type="scientific">Gordonia jinhuaensis</name>
    <dbReference type="NCBI Taxonomy" id="1517702"/>
    <lineage>
        <taxon>Bacteria</taxon>
        <taxon>Bacillati</taxon>
        <taxon>Actinomycetota</taxon>
        <taxon>Actinomycetes</taxon>
        <taxon>Mycobacteriales</taxon>
        <taxon>Gordoniaceae</taxon>
        <taxon>Gordonia</taxon>
    </lineage>
</organism>
<dbReference type="AlphaFoldDB" id="A0A916T8Z4"/>
<dbReference type="RefSeq" id="WP_188586774.1">
    <property type="nucleotide sequence ID" value="NZ_BMGC01000015.1"/>
</dbReference>
<sequence length="246" mass="26531">MTTRSSADTQTTDESRDPVSAPTTDLGTARASVAVDHPGISALFGVLAAGEIAAFYRLTSEATMALSMRAKVAMARMAASEMGHFETLSAALEERGVDVMSAIERYSDVIERYHGSTTPRNWLESVVKAYIGDALAADFYVEVAEALPAPAQQVVRDVMSATVNSEFACAEVHRALENDPALRSPLTLWGRRLLGEAITQTQYALAAEESLTDMLFSGMSDLSMLTRFFDAIQERHAARMADLGLG</sequence>
<evidence type="ECO:0000259" key="2">
    <source>
        <dbReference type="Pfam" id="PF13794"/>
    </source>
</evidence>
<dbReference type="InterPro" id="IPR012347">
    <property type="entry name" value="Ferritin-like"/>
</dbReference>
<dbReference type="Gene3D" id="1.20.1260.10">
    <property type="match status" value="1"/>
</dbReference>
<evidence type="ECO:0000313" key="4">
    <source>
        <dbReference type="Proteomes" id="UP000621454"/>
    </source>
</evidence>
<protein>
    <submittedName>
        <fullName evidence="3">Hydroxylase</fullName>
    </submittedName>
</protein>
<dbReference type="InterPro" id="IPR009078">
    <property type="entry name" value="Ferritin-like_SF"/>
</dbReference>
<dbReference type="SUPFAM" id="SSF47240">
    <property type="entry name" value="Ferritin-like"/>
    <property type="match status" value="1"/>
</dbReference>
<feature type="region of interest" description="Disordered" evidence="1">
    <location>
        <begin position="1"/>
        <end position="25"/>
    </location>
</feature>
<keyword evidence="4" id="KW-1185">Reference proteome</keyword>
<evidence type="ECO:0000313" key="3">
    <source>
        <dbReference type="EMBL" id="GGB34722.1"/>
    </source>
</evidence>
<feature type="domain" description="Ferritin-like" evidence="2">
    <location>
        <begin position="40"/>
        <end position="216"/>
    </location>
</feature>
<dbReference type="InterPro" id="IPR059125">
    <property type="entry name" value="Ferritin_actino"/>
</dbReference>
<accession>A0A916T8Z4</accession>
<reference evidence="3" key="2">
    <citation type="submission" date="2020-09" db="EMBL/GenBank/DDBJ databases">
        <authorList>
            <person name="Sun Q."/>
            <person name="Zhou Y."/>
        </authorList>
    </citation>
    <scope>NUCLEOTIDE SEQUENCE</scope>
    <source>
        <strain evidence="3">CGMCC 1.12827</strain>
    </source>
</reference>
<name>A0A916T8Z4_9ACTN</name>
<dbReference type="CDD" id="cd00657">
    <property type="entry name" value="Ferritin_like"/>
    <property type="match status" value="1"/>
</dbReference>
<dbReference type="Pfam" id="PF13794">
    <property type="entry name" value="MiaE_2"/>
    <property type="match status" value="1"/>
</dbReference>
<proteinExistence type="predicted"/>
<reference evidence="3" key="1">
    <citation type="journal article" date="2014" name="Int. J. Syst. Evol. Microbiol.">
        <title>Complete genome sequence of Corynebacterium casei LMG S-19264T (=DSM 44701T), isolated from a smear-ripened cheese.</title>
        <authorList>
            <consortium name="US DOE Joint Genome Institute (JGI-PGF)"/>
            <person name="Walter F."/>
            <person name="Albersmeier A."/>
            <person name="Kalinowski J."/>
            <person name="Ruckert C."/>
        </authorList>
    </citation>
    <scope>NUCLEOTIDE SEQUENCE</scope>
    <source>
        <strain evidence="3">CGMCC 1.12827</strain>
    </source>
</reference>
<feature type="compositionally biased region" description="Polar residues" evidence="1">
    <location>
        <begin position="1"/>
        <end position="12"/>
    </location>
</feature>
<dbReference type="EMBL" id="BMGC01000015">
    <property type="protein sequence ID" value="GGB34722.1"/>
    <property type="molecule type" value="Genomic_DNA"/>
</dbReference>
<dbReference type="Proteomes" id="UP000621454">
    <property type="component" value="Unassembled WGS sequence"/>
</dbReference>
<evidence type="ECO:0000256" key="1">
    <source>
        <dbReference type="SAM" id="MobiDB-lite"/>
    </source>
</evidence>